<dbReference type="Proteomes" id="UP000828390">
    <property type="component" value="Unassembled WGS sequence"/>
</dbReference>
<reference evidence="2" key="2">
    <citation type="submission" date="2020-11" db="EMBL/GenBank/DDBJ databases">
        <authorList>
            <person name="McCartney M.A."/>
            <person name="Auch B."/>
            <person name="Kono T."/>
            <person name="Mallez S."/>
            <person name="Becker A."/>
            <person name="Gohl D.M."/>
            <person name="Silverstein K.A.T."/>
            <person name="Koren S."/>
            <person name="Bechman K.B."/>
            <person name="Herman A."/>
            <person name="Abrahante J.E."/>
            <person name="Garbe J."/>
        </authorList>
    </citation>
    <scope>NUCLEOTIDE SEQUENCE</scope>
    <source>
        <strain evidence="2">Duluth1</strain>
        <tissue evidence="2">Whole animal</tissue>
    </source>
</reference>
<dbReference type="PANTHER" id="PTHR22878:SF70">
    <property type="entry name" value="DYNEIN HEAVY CHAIN 2, AXONEMAL"/>
    <property type="match status" value="1"/>
</dbReference>
<proteinExistence type="predicted"/>
<dbReference type="GO" id="GO:0007018">
    <property type="term" value="P:microtubule-based movement"/>
    <property type="evidence" value="ECO:0007669"/>
    <property type="project" value="InterPro"/>
</dbReference>
<dbReference type="EMBL" id="JAIWYP010000010">
    <property type="protein sequence ID" value="KAH3750511.1"/>
    <property type="molecule type" value="Genomic_DNA"/>
</dbReference>
<dbReference type="InterPro" id="IPR026983">
    <property type="entry name" value="DHC"/>
</dbReference>
<name>A0A9D4DKN5_DREPO</name>
<dbReference type="GO" id="GO:0030286">
    <property type="term" value="C:dynein complex"/>
    <property type="evidence" value="ECO:0007669"/>
    <property type="project" value="InterPro"/>
</dbReference>
<dbReference type="InterPro" id="IPR004273">
    <property type="entry name" value="Dynein_heavy_D6_P-loop"/>
</dbReference>
<reference evidence="2" key="1">
    <citation type="journal article" date="2019" name="bioRxiv">
        <title>The Genome of the Zebra Mussel, Dreissena polymorpha: A Resource for Invasive Species Research.</title>
        <authorList>
            <person name="McCartney M.A."/>
            <person name="Auch B."/>
            <person name="Kono T."/>
            <person name="Mallez S."/>
            <person name="Zhang Y."/>
            <person name="Obille A."/>
            <person name="Becker A."/>
            <person name="Abrahante J.E."/>
            <person name="Garbe J."/>
            <person name="Badalamenti J.P."/>
            <person name="Herman A."/>
            <person name="Mangelson H."/>
            <person name="Liachko I."/>
            <person name="Sullivan S."/>
            <person name="Sone E.D."/>
            <person name="Koren S."/>
            <person name="Silverstein K.A.T."/>
            <person name="Beckman K.B."/>
            <person name="Gohl D.M."/>
        </authorList>
    </citation>
    <scope>NUCLEOTIDE SEQUENCE</scope>
    <source>
        <strain evidence="2">Duluth1</strain>
        <tissue evidence="2">Whole animal</tissue>
    </source>
</reference>
<keyword evidence="3" id="KW-1185">Reference proteome</keyword>
<evidence type="ECO:0000313" key="3">
    <source>
        <dbReference type="Proteomes" id="UP000828390"/>
    </source>
</evidence>
<dbReference type="AlphaFoldDB" id="A0A9D4DKN5"/>
<dbReference type="Gene3D" id="3.40.50.300">
    <property type="entry name" value="P-loop containing nucleotide triphosphate hydrolases"/>
    <property type="match status" value="1"/>
</dbReference>
<protein>
    <recommendedName>
        <fullName evidence="1">Dynein heavy chain region D6 P-loop domain-containing protein</fullName>
    </recommendedName>
</protein>
<dbReference type="GO" id="GO:0045505">
    <property type="term" value="F:dynein intermediate chain binding"/>
    <property type="evidence" value="ECO:0007669"/>
    <property type="project" value="InterPro"/>
</dbReference>
<dbReference type="GO" id="GO:0051959">
    <property type="term" value="F:dynein light intermediate chain binding"/>
    <property type="evidence" value="ECO:0007669"/>
    <property type="project" value="InterPro"/>
</dbReference>
<gene>
    <name evidence="2" type="ORF">DPMN_185037</name>
</gene>
<dbReference type="PANTHER" id="PTHR22878">
    <property type="entry name" value="DYNEIN HEAVY CHAIN 6, AXONEMAL-LIKE-RELATED"/>
    <property type="match status" value="1"/>
</dbReference>
<dbReference type="GO" id="GO:0008569">
    <property type="term" value="F:minus-end-directed microtubule motor activity"/>
    <property type="evidence" value="ECO:0007669"/>
    <property type="project" value="InterPro"/>
</dbReference>
<sequence length="90" mass="10327">MPQLDKLVEQLQVEEPHPEFRLWLSSSPHPEFPIAILQTGIKMTTEPPKVCITLYHLDTYFDVFVVPLKVTSNSRPFLQDPSFKGFSSNP</sequence>
<feature type="domain" description="Dynein heavy chain region D6 P-loop" evidence="1">
    <location>
        <begin position="1"/>
        <end position="44"/>
    </location>
</feature>
<evidence type="ECO:0000313" key="2">
    <source>
        <dbReference type="EMBL" id="KAH3750511.1"/>
    </source>
</evidence>
<evidence type="ECO:0000259" key="1">
    <source>
        <dbReference type="Pfam" id="PF03028"/>
    </source>
</evidence>
<dbReference type="Pfam" id="PF03028">
    <property type="entry name" value="Dynein_heavy"/>
    <property type="match status" value="1"/>
</dbReference>
<comment type="caution">
    <text evidence="2">The sequence shown here is derived from an EMBL/GenBank/DDBJ whole genome shotgun (WGS) entry which is preliminary data.</text>
</comment>
<accession>A0A9D4DKN5</accession>
<dbReference type="InterPro" id="IPR027417">
    <property type="entry name" value="P-loop_NTPase"/>
</dbReference>
<organism evidence="2 3">
    <name type="scientific">Dreissena polymorpha</name>
    <name type="common">Zebra mussel</name>
    <name type="synonym">Mytilus polymorpha</name>
    <dbReference type="NCBI Taxonomy" id="45954"/>
    <lineage>
        <taxon>Eukaryota</taxon>
        <taxon>Metazoa</taxon>
        <taxon>Spiralia</taxon>
        <taxon>Lophotrochozoa</taxon>
        <taxon>Mollusca</taxon>
        <taxon>Bivalvia</taxon>
        <taxon>Autobranchia</taxon>
        <taxon>Heteroconchia</taxon>
        <taxon>Euheterodonta</taxon>
        <taxon>Imparidentia</taxon>
        <taxon>Neoheterodontei</taxon>
        <taxon>Myida</taxon>
        <taxon>Dreissenoidea</taxon>
        <taxon>Dreissenidae</taxon>
        <taxon>Dreissena</taxon>
    </lineage>
</organism>